<protein>
    <submittedName>
        <fullName evidence="1">Uncharacterized protein</fullName>
    </submittedName>
</protein>
<gene>
    <name evidence="1" type="ORF">A3C93_01085</name>
</gene>
<dbReference type="STRING" id="1798664.A3C93_01085"/>
<evidence type="ECO:0000313" key="2">
    <source>
        <dbReference type="Proteomes" id="UP000178636"/>
    </source>
</evidence>
<dbReference type="EMBL" id="MHLO01000033">
    <property type="protein sequence ID" value="OGZ11493.1"/>
    <property type="molecule type" value="Genomic_DNA"/>
</dbReference>
<sequence length="63" mass="7236">MKTVILVFYKEHVAAGEGDDSNAVKRTLYLRARDDKAVTERALHLAIKLSKRHECRVQVWDIA</sequence>
<dbReference type="AlphaFoldDB" id="A0A1G2DD86"/>
<reference evidence="1 2" key="1">
    <citation type="journal article" date="2016" name="Nat. Commun.">
        <title>Thousands of microbial genomes shed light on interconnected biogeochemical processes in an aquifer system.</title>
        <authorList>
            <person name="Anantharaman K."/>
            <person name="Brown C.T."/>
            <person name="Hug L.A."/>
            <person name="Sharon I."/>
            <person name="Castelle C.J."/>
            <person name="Probst A.J."/>
            <person name="Thomas B.C."/>
            <person name="Singh A."/>
            <person name="Wilkins M.J."/>
            <person name="Karaoz U."/>
            <person name="Brodie E.L."/>
            <person name="Williams K.H."/>
            <person name="Hubbard S.S."/>
            <person name="Banfield J.F."/>
        </authorList>
    </citation>
    <scope>NUCLEOTIDE SEQUENCE [LARGE SCALE GENOMIC DNA]</scope>
</reference>
<evidence type="ECO:0000313" key="1">
    <source>
        <dbReference type="EMBL" id="OGZ11493.1"/>
    </source>
</evidence>
<accession>A0A1G2DD86</accession>
<organism evidence="1 2">
    <name type="scientific">Candidatus Lloydbacteria bacterium RIFCSPHIGHO2_02_FULL_54_17</name>
    <dbReference type="NCBI Taxonomy" id="1798664"/>
    <lineage>
        <taxon>Bacteria</taxon>
        <taxon>Candidatus Lloydiibacteriota</taxon>
    </lineage>
</organism>
<dbReference type="Proteomes" id="UP000178636">
    <property type="component" value="Unassembled WGS sequence"/>
</dbReference>
<name>A0A1G2DD86_9BACT</name>
<proteinExistence type="predicted"/>
<comment type="caution">
    <text evidence="1">The sequence shown here is derived from an EMBL/GenBank/DDBJ whole genome shotgun (WGS) entry which is preliminary data.</text>
</comment>